<proteinExistence type="predicted"/>
<feature type="transmembrane region" description="Helical" evidence="6">
    <location>
        <begin position="308"/>
        <end position="327"/>
    </location>
</feature>
<dbReference type="Proteomes" id="UP000184048">
    <property type="component" value="Unassembled WGS sequence"/>
</dbReference>
<feature type="transmembrane region" description="Helical" evidence="6">
    <location>
        <begin position="52"/>
        <end position="78"/>
    </location>
</feature>
<keyword evidence="8" id="KW-1185">Reference proteome</keyword>
<keyword evidence="2" id="KW-1003">Cell membrane</keyword>
<accession>A0A1M5CWA7</accession>
<dbReference type="AlphaFoldDB" id="A0A1M5CWA7"/>
<keyword evidence="4 6" id="KW-1133">Transmembrane helix</keyword>
<keyword evidence="3 6" id="KW-0812">Transmembrane</keyword>
<organism evidence="7 8">
    <name type="scientific">Flavisolibacter ginsengisoli DSM 18119</name>
    <dbReference type="NCBI Taxonomy" id="1121884"/>
    <lineage>
        <taxon>Bacteria</taxon>
        <taxon>Pseudomonadati</taxon>
        <taxon>Bacteroidota</taxon>
        <taxon>Chitinophagia</taxon>
        <taxon>Chitinophagales</taxon>
        <taxon>Chitinophagaceae</taxon>
        <taxon>Flavisolibacter</taxon>
    </lineage>
</organism>
<dbReference type="GO" id="GO:0043190">
    <property type="term" value="C:ATP-binding cassette (ABC) transporter complex"/>
    <property type="evidence" value="ECO:0007669"/>
    <property type="project" value="TreeGrafter"/>
</dbReference>
<dbReference type="STRING" id="1121884.SAMN02745131_03055"/>
<reference evidence="7 8" key="1">
    <citation type="submission" date="2016-11" db="EMBL/GenBank/DDBJ databases">
        <authorList>
            <person name="Jaros S."/>
            <person name="Januszkiewicz K."/>
            <person name="Wedrychowicz H."/>
        </authorList>
    </citation>
    <scope>NUCLEOTIDE SEQUENCE [LARGE SCALE GENOMIC DNA]</scope>
    <source>
        <strain evidence="7 8">DSM 18119</strain>
    </source>
</reference>
<evidence type="ECO:0000313" key="7">
    <source>
        <dbReference type="EMBL" id="SHF59035.1"/>
    </source>
</evidence>
<feature type="transmembrane region" description="Helical" evidence="6">
    <location>
        <begin position="12"/>
        <end position="31"/>
    </location>
</feature>
<dbReference type="Pfam" id="PF03739">
    <property type="entry name" value="LptF_LptG"/>
    <property type="match status" value="1"/>
</dbReference>
<comment type="subcellular location">
    <subcellularLocation>
        <location evidence="1">Cell membrane</location>
        <topology evidence="1">Multi-pass membrane protein</topology>
    </subcellularLocation>
</comment>
<name>A0A1M5CWA7_9BACT</name>
<dbReference type="OrthoDB" id="9807977at2"/>
<evidence type="ECO:0000256" key="5">
    <source>
        <dbReference type="ARBA" id="ARBA00023136"/>
    </source>
</evidence>
<dbReference type="GO" id="GO:0015920">
    <property type="term" value="P:lipopolysaccharide transport"/>
    <property type="evidence" value="ECO:0007669"/>
    <property type="project" value="TreeGrafter"/>
</dbReference>
<dbReference type="EMBL" id="FQUU01000013">
    <property type="protein sequence ID" value="SHF59035.1"/>
    <property type="molecule type" value="Genomic_DNA"/>
</dbReference>
<dbReference type="RefSeq" id="WP_072836191.1">
    <property type="nucleotide sequence ID" value="NZ_FQUU01000013.1"/>
</dbReference>
<sequence length="362" mass="41442">MLTKIDWYILRKFIFTFFFCMLIMTTLAVAIDISEKTDDFVKSGLSTREIFYNYYIGFIPFIWGMLYPLFVFIAVIFFTSKMALKSEVIAILASGTTYNRWLRPYFIGGLFFAIGLFFAARYVLPRANEIRSRFQTTYIDNNGPNPNFSSSSIYRRIDSVTYVGIKNYDTSSKTAAGIFINKVRNNKMFYNLRAQRLEWDTAKHNWKLLSVVERNLDSLGESIRNIPSMNIDLKLQPKELKVDNYLKDNLTTPELANYIHTEETRASEGLNPLKVELYRRTATPFTVLLLTLIGATIAGRKTRGGSGLHMAIGIVIAAIFIVSDRFSTTFSVKGNLPPLLAAWIPNLVFSFVAYYLYKKAPK</sequence>
<dbReference type="PANTHER" id="PTHR33529:SF8">
    <property type="entry name" value="PERMEASE, YJGP_YJGQ FAMILY"/>
    <property type="match status" value="1"/>
</dbReference>
<evidence type="ECO:0000256" key="6">
    <source>
        <dbReference type="SAM" id="Phobius"/>
    </source>
</evidence>
<evidence type="ECO:0000256" key="3">
    <source>
        <dbReference type="ARBA" id="ARBA00022692"/>
    </source>
</evidence>
<evidence type="ECO:0000256" key="2">
    <source>
        <dbReference type="ARBA" id="ARBA00022475"/>
    </source>
</evidence>
<evidence type="ECO:0000256" key="4">
    <source>
        <dbReference type="ARBA" id="ARBA00022989"/>
    </source>
</evidence>
<dbReference type="PANTHER" id="PTHR33529">
    <property type="entry name" value="SLR0882 PROTEIN-RELATED"/>
    <property type="match status" value="1"/>
</dbReference>
<protein>
    <submittedName>
        <fullName evidence="7">Lipopolysaccharide export system permease protein</fullName>
    </submittedName>
</protein>
<dbReference type="InterPro" id="IPR005495">
    <property type="entry name" value="LptG/LptF_permease"/>
</dbReference>
<evidence type="ECO:0000313" key="8">
    <source>
        <dbReference type="Proteomes" id="UP000184048"/>
    </source>
</evidence>
<keyword evidence="5 6" id="KW-0472">Membrane</keyword>
<feature type="transmembrane region" description="Helical" evidence="6">
    <location>
        <begin position="105"/>
        <end position="124"/>
    </location>
</feature>
<evidence type="ECO:0000256" key="1">
    <source>
        <dbReference type="ARBA" id="ARBA00004651"/>
    </source>
</evidence>
<gene>
    <name evidence="7" type="ORF">SAMN02745131_03055</name>
</gene>
<feature type="transmembrane region" description="Helical" evidence="6">
    <location>
        <begin position="339"/>
        <end position="357"/>
    </location>
</feature>